<keyword evidence="7" id="KW-0282">Flagellum</keyword>
<dbReference type="Gene3D" id="1.20.120.340">
    <property type="entry name" value="Flagellar protein FliS"/>
    <property type="match status" value="1"/>
</dbReference>
<accession>A0ABW4Q2Y9</accession>
<dbReference type="NCBIfam" id="TIGR00208">
    <property type="entry name" value="fliS"/>
    <property type="match status" value="1"/>
</dbReference>
<dbReference type="PANTHER" id="PTHR34773">
    <property type="entry name" value="FLAGELLAR SECRETION CHAPERONE FLIS"/>
    <property type="match status" value="1"/>
</dbReference>
<evidence type="ECO:0000256" key="4">
    <source>
        <dbReference type="ARBA" id="ARBA00022795"/>
    </source>
</evidence>
<proteinExistence type="inferred from homology"/>
<evidence type="ECO:0000313" key="8">
    <source>
        <dbReference type="Proteomes" id="UP001597307"/>
    </source>
</evidence>
<comment type="similarity">
    <text evidence="2 6">Belongs to the FliS family.</text>
</comment>
<dbReference type="CDD" id="cd16098">
    <property type="entry name" value="FliS"/>
    <property type="match status" value="1"/>
</dbReference>
<keyword evidence="8" id="KW-1185">Reference proteome</keyword>
<reference evidence="8" key="1">
    <citation type="journal article" date="2019" name="Int. J. Syst. Evol. Microbiol.">
        <title>The Global Catalogue of Microorganisms (GCM) 10K type strain sequencing project: providing services to taxonomists for standard genome sequencing and annotation.</title>
        <authorList>
            <consortium name="The Broad Institute Genomics Platform"/>
            <consortium name="The Broad Institute Genome Sequencing Center for Infectious Disease"/>
            <person name="Wu L."/>
            <person name="Ma J."/>
        </authorList>
    </citation>
    <scope>NUCLEOTIDE SEQUENCE [LARGE SCALE GENOMIC DNA]</scope>
    <source>
        <strain evidence="8">JCM 11496</strain>
    </source>
</reference>
<dbReference type="Pfam" id="PF02561">
    <property type="entry name" value="FliS"/>
    <property type="match status" value="1"/>
</dbReference>
<keyword evidence="4 6" id="KW-1005">Bacterial flagellum biogenesis</keyword>
<keyword evidence="3 6" id="KW-0963">Cytoplasm</keyword>
<keyword evidence="7" id="KW-0966">Cell projection</keyword>
<comment type="subcellular location">
    <subcellularLocation>
        <location evidence="1 6">Cytoplasm</location>
        <location evidence="1 6">Cytosol</location>
    </subcellularLocation>
</comment>
<evidence type="ECO:0000313" key="7">
    <source>
        <dbReference type="EMBL" id="MFD1845705.1"/>
    </source>
</evidence>
<evidence type="ECO:0000256" key="5">
    <source>
        <dbReference type="ARBA" id="ARBA00023186"/>
    </source>
</evidence>
<keyword evidence="7" id="KW-0969">Cilium</keyword>
<protein>
    <recommendedName>
        <fullName evidence="6">Flagellar secretion chaperone FliS</fullName>
    </recommendedName>
</protein>
<dbReference type="InterPro" id="IPR003713">
    <property type="entry name" value="FliS"/>
</dbReference>
<gene>
    <name evidence="7" type="primary">fliS</name>
    <name evidence="7" type="ORF">ACFSFX_03730</name>
</gene>
<evidence type="ECO:0000256" key="2">
    <source>
        <dbReference type="ARBA" id="ARBA00008787"/>
    </source>
</evidence>
<dbReference type="Proteomes" id="UP001597307">
    <property type="component" value="Unassembled WGS sequence"/>
</dbReference>
<comment type="caution">
    <text evidence="7">The sequence shown here is derived from an EMBL/GenBank/DDBJ whole genome shotgun (WGS) entry which is preliminary data.</text>
</comment>
<dbReference type="PANTHER" id="PTHR34773:SF1">
    <property type="entry name" value="FLAGELLAR SECRETION CHAPERONE FLIS"/>
    <property type="match status" value="1"/>
</dbReference>
<keyword evidence="5" id="KW-0143">Chaperone</keyword>
<evidence type="ECO:0000256" key="3">
    <source>
        <dbReference type="ARBA" id="ARBA00022490"/>
    </source>
</evidence>
<name>A0ABW4Q2Y9_9MICC</name>
<dbReference type="SUPFAM" id="SSF101116">
    <property type="entry name" value="Flagellar export chaperone FliS"/>
    <property type="match status" value="1"/>
</dbReference>
<dbReference type="InterPro" id="IPR036584">
    <property type="entry name" value="FliS_sf"/>
</dbReference>
<sequence length="142" mass="15322">MTTLTSASAKRAAYNRDAVLSASPSRLLTMLYDRLMLDLARAETAQVTGDWSVAAENLIHAQAIITELNLSLDTDKWDGANGLKSLYSYVMTTLIDANIGRNVDRTRECITLLEPVRQAWHEAAAQIPVPTAAAGTGTLGFA</sequence>
<dbReference type="EMBL" id="JBHUGA010000008">
    <property type="protein sequence ID" value="MFD1845705.1"/>
    <property type="molecule type" value="Genomic_DNA"/>
</dbReference>
<dbReference type="RefSeq" id="WP_343877439.1">
    <property type="nucleotide sequence ID" value="NZ_BAAAIJ010000005.1"/>
</dbReference>
<evidence type="ECO:0000256" key="1">
    <source>
        <dbReference type="ARBA" id="ARBA00004514"/>
    </source>
</evidence>
<evidence type="ECO:0000256" key="6">
    <source>
        <dbReference type="PIRNR" id="PIRNR039090"/>
    </source>
</evidence>
<organism evidence="7 8">
    <name type="scientific">Arthrobacter flavus</name>
    <dbReference type="NCBI Taxonomy" id="95172"/>
    <lineage>
        <taxon>Bacteria</taxon>
        <taxon>Bacillati</taxon>
        <taxon>Actinomycetota</taxon>
        <taxon>Actinomycetes</taxon>
        <taxon>Micrococcales</taxon>
        <taxon>Micrococcaceae</taxon>
        <taxon>Arthrobacter</taxon>
    </lineage>
</organism>
<dbReference type="PIRSF" id="PIRSF039090">
    <property type="entry name" value="Flis"/>
    <property type="match status" value="1"/>
</dbReference>